<keyword evidence="1" id="KW-0732">Signal</keyword>
<proteinExistence type="predicted"/>
<dbReference type="PROSITE" id="PS50983">
    <property type="entry name" value="FE_B12_PBP"/>
    <property type="match status" value="1"/>
</dbReference>
<gene>
    <name evidence="3" type="ORF">LMS43_02955</name>
</gene>
<evidence type="ECO:0000313" key="3">
    <source>
        <dbReference type="EMBL" id="MDN4120244.1"/>
    </source>
</evidence>
<reference evidence="3" key="1">
    <citation type="submission" date="2021-11" db="EMBL/GenBank/DDBJ databases">
        <title>Draft genome sequence of Alcaligenes endophyticus type strain CCUG 75668T.</title>
        <authorList>
            <person name="Salva-Serra F."/>
            <person name="Duran R.E."/>
            <person name="Seeger M."/>
            <person name="Moore E.R.B."/>
            <person name="Jaen-Luchoro D."/>
        </authorList>
    </citation>
    <scope>NUCLEOTIDE SEQUENCE</scope>
    <source>
        <strain evidence="3">CCUG 75668</strain>
    </source>
</reference>
<name>A0ABT8EG57_9BURK</name>
<dbReference type="InterPro" id="IPR054828">
    <property type="entry name" value="Vit_B12_bind_prot"/>
</dbReference>
<accession>A0ABT8EG57</accession>
<dbReference type="InterPro" id="IPR002491">
    <property type="entry name" value="ABC_transptr_periplasmic_BD"/>
</dbReference>
<dbReference type="SUPFAM" id="SSF53807">
    <property type="entry name" value="Helical backbone' metal receptor"/>
    <property type="match status" value="1"/>
</dbReference>
<keyword evidence="4" id="KW-1185">Reference proteome</keyword>
<evidence type="ECO:0000256" key="1">
    <source>
        <dbReference type="ARBA" id="ARBA00022729"/>
    </source>
</evidence>
<dbReference type="InterPro" id="IPR050902">
    <property type="entry name" value="ABC_Transporter_SBP"/>
</dbReference>
<dbReference type="GO" id="GO:0016740">
    <property type="term" value="F:transferase activity"/>
    <property type="evidence" value="ECO:0007669"/>
    <property type="project" value="UniProtKB-KW"/>
</dbReference>
<sequence>MTRRQQAQPRLKHCFSLTSLWRAALQRWGSLLLAGYCFTAGATPANTPRPNVVSLAPHTTEILYAAGAQEHILAVDNYSDYPEAARSKRKVGNALQINHETLLALRPDIVWAWQPQQLAPDLVAQLNRLGSKVRFISPESLQDIVAAVRLAGEEFHLGAATQAYADTLQSELNALQARYPQQSPVTIFIEAGTEPLYTIGNDLLIRDVMHTCGAHNVYAQHAIAAPMVNLEDVLSKKPELIITAHKDPALIAQRQQFWQNKLNLPSTAVINFNPDELYRPGPRLLKAVDQLCDRLQQYRLNQP</sequence>
<evidence type="ECO:0000313" key="4">
    <source>
        <dbReference type="Proteomes" id="UP001168613"/>
    </source>
</evidence>
<dbReference type="RefSeq" id="WP_266122427.1">
    <property type="nucleotide sequence ID" value="NZ_JAJHNU010000001.1"/>
</dbReference>
<dbReference type="Gene3D" id="3.40.50.1980">
    <property type="entry name" value="Nitrogenase molybdenum iron protein domain"/>
    <property type="match status" value="2"/>
</dbReference>
<dbReference type="EMBL" id="JAJHNU010000001">
    <property type="protein sequence ID" value="MDN4120244.1"/>
    <property type="molecule type" value="Genomic_DNA"/>
</dbReference>
<dbReference type="Pfam" id="PF01497">
    <property type="entry name" value="Peripla_BP_2"/>
    <property type="match status" value="1"/>
</dbReference>
<evidence type="ECO:0000259" key="2">
    <source>
        <dbReference type="PROSITE" id="PS50983"/>
    </source>
</evidence>
<dbReference type="PANTHER" id="PTHR30535">
    <property type="entry name" value="VITAMIN B12-BINDING PROTEIN"/>
    <property type="match status" value="1"/>
</dbReference>
<feature type="domain" description="Fe/B12 periplasmic-binding" evidence="2">
    <location>
        <begin position="51"/>
        <end position="299"/>
    </location>
</feature>
<dbReference type="Proteomes" id="UP001168613">
    <property type="component" value="Unassembled WGS sequence"/>
</dbReference>
<comment type="caution">
    <text evidence="3">The sequence shown here is derived from an EMBL/GenBank/DDBJ whole genome shotgun (WGS) entry which is preliminary data.</text>
</comment>
<organism evidence="3 4">
    <name type="scientific">Alcaligenes endophyticus</name>
    <dbReference type="NCBI Taxonomy" id="1929088"/>
    <lineage>
        <taxon>Bacteria</taxon>
        <taxon>Pseudomonadati</taxon>
        <taxon>Pseudomonadota</taxon>
        <taxon>Betaproteobacteria</taxon>
        <taxon>Burkholderiales</taxon>
        <taxon>Alcaligenaceae</taxon>
        <taxon>Alcaligenes</taxon>
    </lineage>
</organism>
<keyword evidence="3" id="KW-0808">Transferase</keyword>
<dbReference type="PANTHER" id="PTHR30535:SF34">
    <property type="entry name" value="MOLYBDATE-BINDING PROTEIN MOLA"/>
    <property type="match status" value="1"/>
</dbReference>
<dbReference type="NCBIfam" id="NF038402">
    <property type="entry name" value="TroA_like"/>
    <property type="match status" value="1"/>
</dbReference>
<protein>
    <submittedName>
        <fullName evidence="3">Helical backbone metal receptor</fullName>
    </submittedName>
</protein>
<keyword evidence="3" id="KW-0675">Receptor</keyword>